<protein>
    <submittedName>
        <fullName evidence="1">Uncharacterized protein</fullName>
    </submittedName>
</protein>
<accession>A0A1W6UAZ2</accession>
<gene>
    <name evidence="1" type="ORF">K05K4_34500</name>
</gene>
<evidence type="ECO:0000313" key="1">
    <source>
        <dbReference type="EMBL" id="ARP20179.1"/>
    </source>
</evidence>
<proteinExistence type="predicted"/>
<dbReference type="EMBL" id="CP017903">
    <property type="protein sequence ID" value="ARP20179.1"/>
    <property type="molecule type" value="Genomic_DNA"/>
</dbReference>
<dbReference type="AlphaFoldDB" id="A0A1W6UAZ2"/>
<sequence length="98" mass="11494">MSVMNEFALRLMKCARAYEEFINKKLLSKQSINSDEIASILKEAKFNFPELRDSKIGSKLETIELELFNKVLFNIMLKFGFRVPESHKDNTSSIYIRR</sequence>
<organism evidence="1">
    <name type="scientific">Vibrio alginolyticus</name>
    <dbReference type="NCBI Taxonomy" id="663"/>
    <lineage>
        <taxon>Bacteria</taxon>
        <taxon>Pseudomonadati</taxon>
        <taxon>Pseudomonadota</taxon>
        <taxon>Gammaproteobacteria</taxon>
        <taxon>Vibrionales</taxon>
        <taxon>Vibrionaceae</taxon>
        <taxon>Vibrio</taxon>
    </lineage>
</organism>
<reference evidence="1" key="1">
    <citation type="submission" date="2016-10" db="EMBL/GenBank/DDBJ databases">
        <title>The High Quality Genome of Vibrio alginolyticus K01M1.</title>
        <authorList>
            <person name="Wendling C."/>
            <person name="Chibani C.M."/>
            <person name="Hertel R."/>
            <person name="Sproer C."/>
            <person name="Bunk B."/>
            <person name="Overmann J."/>
            <person name="Roth O."/>
            <person name="Liesegang H."/>
        </authorList>
    </citation>
    <scope>NUCLEOTIDE SEQUENCE</scope>
    <source>
        <strain evidence="1">K05K4</strain>
    </source>
</reference>
<name>A0A1W6UAZ2_VIBAL</name>